<accession>A0AAQ3X069</accession>
<name>A0AAQ3X069_PASNO</name>
<proteinExistence type="predicted"/>
<evidence type="ECO:0000313" key="1">
    <source>
        <dbReference type="EMBL" id="WVZ80968.1"/>
    </source>
</evidence>
<organism evidence="1 2">
    <name type="scientific">Paspalum notatum var. saurae</name>
    <dbReference type="NCBI Taxonomy" id="547442"/>
    <lineage>
        <taxon>Eukaryota</taxon>
        <taxon>Viridiplantae</taxon>
        <taxon>Streptophyta</taxon>
        <taxon>Embryophyta</taxon>
        <taxon>Tracheophyta</taxon>
        <taxon>Spermatophyta</taxon>
        <taxon>Magnoliopsida</taxon>
        <taxon>Liliopsida</taxon>
        <taxon>Poales</taxon>
        <taxon>Poaceae</taxon>
        <taxon>PACMAD clade</taxon>
        <taxon>Panicoideae</taxon>
        <taxon>Andropogonodae</taxon>
        <taxon>Paspaleae</taxon>
        <taxon>Paspalinae</taxon>
        <taxon>Paspalum</taxon>
    </lineage>
</organism>
<evidence type="ECO:0000313" key="2">
    <source>
        <dbReference type="Proteomes" id="UP001341281"/>
    </source>
</evidence>
<feature type="non-terminal residue" evidence="1">
    <location>
        <position position="1"/>
    </location>
</feature>
<sequence length="61" mass="6653">DEISTSSNTTSHSAKATVLSSVAAKATGNIMQVSVQQKLRCRGFLFFFCSRWDSSMPGNKH</sequence>
<reference evidence="1 2" key="1">
    <citation type="submission" date="2024-02" db="EMBL/GenBank/DDBJ databases">
        <title>High-quality chromosome-scale genome assembly of Pensacola bahiagrass (Paspalum notatum Flugge var. saurae).</title>
        <authorList>
            <person name="Vega J.M."/>
            <person name="Podio M."/>
            <person name="Orjuela J."/>
            <person name="Siena L.A."/>
            <person name="Pessino S.C."/>
            <person name="Combes M.C."/>
            <person name="Mariac C."/>
            <person name="Albertini E."/>
            <person name="Pupilli F."/>
            <person name="Ortiz J.P.A."/>
            <person name="Leblanc O."/>
        </authorList>
    </citation>
    <scope>NUCLEOTIDE SEQUENCE [LARGE SCALE GENOMIC DNA]</scope>
    <source>
        <strain evidence="1">R1</strain>
        <tissue evidence="1">Leaf</tissue>
    </source>
</reference>
<protein>
    <submittedName>
        <fullName evidence="1">Uncharacterized protein</fullName>
    </submittedName>
</protein>
<gene>
    <name evidence="1" type="ORF">U9M48_028401</name>
</gene>
<dbReference type="EMBL" id="CP144750">
    <property type="protein sequence ID" value="WVZ80968.1"/>
    <property type="molecule type" value="Genomic_DNA"/>
</dbReference>
<dbReference type="AlphaFoldDB" id="A0AAQ3X069"/>
<dbReference type="Proteomes" id="UP001341281">
    <property type="component" value="Chromosome 06"/>
</dbReference>
<keyword evidence="2" id="KW-1185">Reference proteome</keyword>